<comment type="caution">
    <text evidence="2">The sequence shown here is derived from an EMBL/GenBank/DDBJ whole genome shotgun (WGS) entry which is preliminary data.</text>
</comment>
<evidence type="ECO:0000313" key="2">
    <source>
        <dbReference type="EMBL" id="KAK3358848.1"/>
    </source>
</evidence>
<name>A0AAJ0HPA4_9PEZI</name>
<evidence type="ECO:0000313" key="3">
    <source>
        <dbReference type="Proteomes" id="UP001275084"/>
    </source>
</evidence>
<reference evidence="2" key="1">
    <citation type="journal article" date="2023" name="Mol. Phylogenet. Evol.">
        <title>Genome-scale phylogeny and comparative genomics of the fungal order Sordariales.</title>
        <authorList>
            <person name="Hensen N."/>
            <person name="Bonometti L."/>
            <person name="Westerberg I."/>
            <person name="Brannstrom I.O."/>
            <person name="Guillou S."/>
            <person name="Cros-Aarteil S."/>
            <person name="Calhoun S."/>
            <person name="Haridas S."/>
            <person name="Kuo A."/>
            <person name="Mondo S."/>
            <person name="Pangilinan J."/>
            <person name="Riley R."/>
            <person name="LaButti K."/>
            <person name="Andreopoulos B."/>
            <person name="Lipzen A."/>
            <person name="Chen C."/>
            <person name="Yan M."/>
            <person name="Daum C."/>
            <person name="Ng V."/>
            <person name="Clum A."/>
            <person name="Steindorff A."/>
            <person name="Ohm R.A."/>
            <person name="Martin F."/>
            <person name="Silar P."/>
            <person name="Natvig D.O."/>
            <person name="Lalanne C."/>
            <person name="Gautier V."/>
            <person name="Ament-Velasquez S.L."/>
            <person name="Kruys A."/>
            <person name="Hutchinson M.I."/>
            <person name="Powell A.J."/>
            <person name="Barry K."/>
            <person name="Miller A.N."/>
            <person name="Grigoriev I.V."/>
            <person name="Debuchy R."/>
            <person name="Gladieux P."/>
            <person name="Hiltunen Thoren M."/>
            <person name="Johannesson H."/>
        </authorList>
    </citation>
    <scope>NUCLEOTIDE SEQUENCE</scope>
    <source>
        <strain evidence="2">CBS 955.72</strain>
    </source>
</reference>
<sequence>MTWILETIPPMFYMYIAGMVSPSSSSQPKPRDINQDPSTPSNSTIRVYRPRSLSIFQAPSHPRLRPGPSHKPTPTTPSAATPILADPLVGLAAAAAAVVVGGGGMASPVGGGDEVVVELGAAVVVAKAARARQNSPVSFLASGGREVGWSTLVLRRSGEGGGGAILAASSADGGLDRVELGALAEEVVAAAAGCYDVGSVVGCAAARLARTERAGARRYILGAVGETRDIRREVEGWEFENGEKQALAFTILPLM</sequence>
<proteinExistence type="predicted"/>
<feature type="region of interest" description="Disordered" evidence="1">
    <location>
        <begin position="58"/>
        <end position="79"/>
    </location>
</feature>
<reference evidence="2" key="2">
    <citation type="submission" date="2023-06" db="EMBL/GenBank/DDBJ databases">
        <authorList>
            <consortium name="Lawrence Berkeley National Laboratory"/>
            <person name="Haridas S."/>
            <person name="Hensen N."/>
            <person name="Bonometti L."/>
            <person name="Westerberg I."/>
            <person name="Brannstrom I.O."/>
            <person name="Guillou S."/>
            <person name="Cros-Aarteil S."/>
            <person name="Calhoun S."/>
            <person name="Kuo A."/>
            <person name="Mondo S."/>
            <person name="Pangilinan J."/>
            <person name="Riley R."/>
            <person name="Labutti K."/>
            <person name="Andreopoulos B."/>
            <person name="Lipzen A."/>
            <person name="Chen C."/>
            <person name="Yanf M."/>
            <person name="Daum C."/>
            <person name="Ng V."/>
            <person name="Clum A."/>
            <person name="Steindorff A."/>
            <person name="Ohm R."/>
            <person name="Martin F."/>
            <person name="Silar P."/>
            <person name="Natvig D."/>
            <person name="Lalanne C."/>
            <person name="Gautier V."/>
            <person name="Ament-Velasquez S.L."/>
            <person name="Kruys A."/>
            <person name="Hutchinson M.I."/>
            <person name="Powell A.J."/>
            <person name="Barry K."/>
            <person name="Miller A.N."/>
            <person name="Grigoriev I.V."/>
            <person name="Debuchy R."/>
            <person name="Gladieux P."/>
            <person name="Thoren M.H."/>
            <person name="Johannesson H."/>
        </authorList>
    </citation>
    <scope>NUCLEOTIDE SEQUENCE</scope>
    <source>
        <strain evidence="2">CBS 955.72</strain>
    </source>
</reference>
<protein>
    <submittedName>
        <fullName evidence="2">Uncharacterized protein</fullName>
    </submittedName>
</protein>
<evidence type="ECO:0000256" key="1">
    <source>
        <dbReference type="SAM" id="MobiDB-lite"/>
    </source>
</evidence>
<dbReference type="AlphaFoldDB" id="A0AAJ0HPA4"/>
<accession>A0AAJ0HPA4</accession>
<dbReference type="EMBL" id="JAUIQD010000002">
    <property type="protein sequence ID" value="KAK3358848.1"/>
    <property type="molecule type" value="Genomic_DNA"/>
</dbReference>
<dbReference type="Proteomes" id="UP001275084">
    <property type="component" value="Unassembled WGS sequence"/>
</dbReference>
<feature type="region of interest" description="Disordered" evidence="1">
    <location>
        <begin position="24"/>
        <end position="45"/>
    </location>
</feature>
<organism evidence="2 3">
    <name type="scientific">Lasiosphaeria hispida</name>
    <dbReference type="NCBI Taxonomy" id="260671"/>
    <lineage>
        <taxon>Eukaryota</taxon>
        <taxon>Fungi</taxon>
        <taxon>Dikarya</taxon>
        <taxon>Ascomycota</taxon>
        <taxon>Pezizomycotina</taxon>
        <taxon>Sordariomycetes</taxon>
        <taxon>Sordariomycetidae</taxon>
        <taxon>Sordariales</taxon>
        <taxon>Lasiosphaeriaceae</taxon>
        <taxon>Lasiosphaeria</taxon>
    </lineage>
</organism>
<keyword evidence="3" id="KW-1185">Reference proteome</keyword>
<feature type="compositionally biased region" description="Polar residues" evidence="1">
    <location>
        <begin position="35"/>
        <end position="45"/>
    </location>
</feature>
<gene>
    <name evidence="2" type="ORF">B0T25DRAFT_77568</name>
</gene>